<evidence type="ECO:0000256" key="1">
    <source>
        <dbReference type="SAM" id="Coils"/>
    </source>
</evidence>
<dbReference type="EMBL" id="JBBBZM010000015">
    <property type="protein sequence ID" value="KAL0639041.1"/>
    <property type="molecule type" value="Genomic_DNA"/>
</dbReference>
<gene>
    <name evidence="2" type="ORF">Q9L58_001923</name>
</gene>
<evidence type="ECO:0000313" key="3">
    <source>
        <dbReference type="Proteomes" id="UP001447188"/>
    </source>
</evidence>
<dbReference type="Proteomes" id="UP001447188">
    <property type="component" value="Unassembled WGS sequence"/>
</dbReference>
<feature type="coiled-coil region" evidence="1">
    <location>
        <begin position="146"/>
        <end position="173"/>
    </location>
</feature>
<name>A0ABR3GTX3_9PEZI</name>
<keyword evidence="3" id="KW-1185">Reference proteome</keyword>
<proteinExistence type="predicted"/>
<feature type="coiled-coil region" evidence="1">
    <location>
        <begin position="56"/>
        <end position="118"/>
    </location>
</feature>
<organism evidence="2 3">
    <name type="scientific">Discina gigas</name>
    <dbReference type="NCBI Taxonomy" id="1032678"/>
    <lineage>
        <taxon>Eukaryota</taxon>
        <taxon>Fungi</taxon>
        <taxon>Dikarya</taxon>
        <taxon>Ascomycota</taxon>
        <taxon>Pezizomycotina</taxon>
        <taxon>Pezizomycetes</taxon>
        <taxon>Pezizales</taxon>
        <taxon>Discinaceae</taxon>
        <taxon>Discina</taxon>
    </lineage>
</organism>
<keyword evidence="1" id="KW-0175">Coiled coil</keyword>
<comment type="caution">
    <text evidence="2">The sequence shown here is derived from an EMBL/GenBank/DDBJ whole genome shotgun (WGS) entry which is preliminary data.</text>
</comment>
<sequence length="187" mass="22157">MGVFNFLAEPEVQEKIITYVVPLVASLIAWYHGPSQENSTIQEIEARLRRQGGESVKERERRIVQERKAIEQQQREVDQQKQNNLAISQAIEEKNRELRFLEDTIARLRAEALRSKAEEDMRTKQATRRAQVIRRAEQGILADAKRVEETKRVQAEERRITEAEMRRTEAQRIQVRQVVERRRTDRR</sequence>
<accession>A0ABR3GTX3</accession>
<evidence type="ECO:0000313" key="2">
    <source>
        <dbReference type="EMBL" id="KAL0639041.1"/>
    </source>
</evidence>
<reference evidence="2 3" key="1">
    <citation type="submission" date="2024-02" db="EMBL/GenBank/DDBJ databases">
        <title>Discinaceae phylogenomics.</title>
        <authorList>
            <person name="Dirks A.C."/>
            <person name="James T.Y."/>
        </authorList>
    </citation>
    <scope>NUCLEOTIDE SEQUENCE [LARGE SCALE GENOMIC DNA]</scope>
    <source>
        <strain evidence="2 3">ACD0624</strain>
    </source>
</reference>
<protein>
    <submittedName>
        <fullName evidence="2">Uncharacterized protein</fullName>
    </submittedName>
</protein>